<gene>
    <name evidence="1" type="ORF">T310_2275</name>
</gene>
<reference evidence="1 2" key="1">
    <citation type="submission" date="2015-04" db="EMBL/GenBank/DDBJ databases">
        <authorList>
            <person name="Heijne W.H."/>
            <person name="Fedorova N.D."/>
            <person name="Nierman W.C."/>
            <person name="Vollebregt A.W."/>
            <person name="Zhao Z."/>
            <person name="Wu L."/>
            <person name="Kumar M."/>
            <person name="Stam H."/>
            <person name="van den Berg M.A."/>
            <person name="Pel H.J."/>
        </authorList>
    </citation>
    <scope>NUCLEOTIDE SEQUENCE [LARGE SCALE GENOMIC DNA]</scope>
    <source>
        <strain evidence="1 2">CBS 393.64</strain>
    </source>
</reference>
<comment type="caution">
    <text evidence="1">The sequence shown here is derived from an EMBL/GenBank/DDBJ whole genome shotgun (WGS) entry which is preliminary data.</text>
</comment>
<protein>
    <submittedName>
        <fullName evidence="1">Uncharacterized protein</fullName>
    </submittedName>
</protein>
<evidence type="ECO:0000313" key="1">
    <source>
        <dbReference type="EMBL" id="KKA23684.1"/>
    </source>
</evidence>
<accession>A0A0F4YZN0</accession>
<dbReference type="AlphaFoldDB" id="A0A0F4YZN0"/>
<proteinExistence type="predicted"/>
<name>A0A0F4YZN0_RASE3</name>
<keyword evidence="2" id="KW-1185">Reference proteome</keyword>
<dbReference type="GeneID" id="25314626"/>
<sequence length="211" mass="24900">MDLWEAKIYCRACGTLVEPDALRSVVGEQPRKWGASKMVRLPAAELENMYFSKERGWIDPGHKKHNKAEQDSNCNYRLSGIAQHTTDMMDTQEFLVFTGPLEWRMADSYWAARAPSALIYEIQDLLDDGNVMVHWEDLCLRAEELVQTSDELRNRRRIMRIIDGTKKLFVRMMRNESWDSCGEDYYLESDCDENGYDENCMKSYLWEWKRQ</sequence>
<organism evidence="1 2">
    <name type="scientific">Rasamsonia emersonii (strain ATCC 16479 / CBS 393.64 / IMI 116815)</name>
    <dbReference type="NCBI Taxonomy" id="1408163"/>
    <lineage>
        <taxon>Eukaryota</taxon>
        <taxon>Fungi</taxon>
        <taxon>Dikarya</taxon>
        <taxon>Ascomycota</taxon>
        <taxon>Pezizomycotina</taxon>
        <taxon>Eurotiomycetes</taxon>
        <taxon>Eurotiomycetidae</taxon>
        <taxon>Eurotiales</taxon>
        <taxon>Trichocomaceae</taxon>
        <taxon>Rasamsonia</taxon>
    </lineage>
</organism>
<dbReference type="EMBL" id="LASV01000089">
    <property type="protein sequence ID" value="KKA23684.1"/>
    <property type="molecule type" value="Genomic_DNA"/>
</dbReference>
<evidence type="ECO:0000313" key="2">
    <source>
        <dbReference type="Proteomes" id="UP000053958"/>
    </source>
</evidence>
<dbReference type="OrthoDB" id="4524525at2759"/>
<dbReference type="RefSeq" id="XP_013330296.1">
    <property type="nucleotide sequence ID" value="XM_013474842.1"/>
</dbReference>
<dbReference type="Proteomes" id="UP000053958">
    <property type="component" value="Unassembled WGS sequence"/>
</dbReference>